<reference evidence="2 3" key="1">
    <citation type="submission" date="2019-11" db="EMBL/GenBank/DDBJ databases">
        <title>Agromyces kandeliae sp. nov., isolated from mangrove soil.</title>
        <authorList>
            <person name="Wang R."/>
        </authorList>
    </citation>
    <scope>NUCLEOTIDE SEQUENCE [LARGE SCALE GENOMIC DNA]</scope>
    <source>
        <strain evidence="2 3">JCM 11431</strain>
    </source>
</reference>
<organism evidence="2 3">
    <name type="scientific">Agromyces luteolus</name>
    <dbReference type="NCBI Taxonomy" id="88373"/>
    <lineage>
        <taxon>Bacteria</taxon>
        <taxon>Bacillati</taxon>
        <taxon>Actinomycetota</taxon>
        <taxon>Actinomycetes</taxon>
        <taxon>Micrococcales</taxon>
        <taxon>Microbacteriaceae</taxon>
        <taxon>Agromyces</taxon>
    </lineage>
</organism>
<dbReference type="Proteomes" id="UP000480122">
    <property type="component" value="Unassembled WGS sequence"/>
</dbReference>
<evidence type="ECO:0000313" key="2">
    <source>
        <dbReference type="EMBL" id="MUN06907.1"/>
    </source>
</evidence>
<sequence>MGVRSTAFVMAAILALAALSGCAPAEPDPGSRITVAVDGDSDAATVTAGTLTETSLDGLREATAAGAVIGVPTQIELDGEMPTTGVQLTRVYPEPLPEETAAAFMFFNDELGGWQAVPSELSADRRTLTATVHHLSLWDDIVAGGQQALQSVVNGAKSAGQSVQEAAAAVGNSLEEANTNIGKAFADGADALYFGIGKIFDTRVDDPVCDMPVTPLWVESVVVIDYNANNPILFCTGRDANSPELLVVKARVNRGFAYTVTAAATPQWSYNSTVEQAAFDAALQAVGNIDTVIAQSISDLSANGVIVGPAQEISYGFSSTAVDSVPIGSPLVTLHPPTVPQFLTSSIASALVKWGLSSTDGYLAATIAVASCTNALKDTSDVLSGAAAVLDCLGEADEEIANKLALALLETGSSPQAAGAAAGSMVAKASLVLAVIAPATAALNFVAESVTPESTRTVTVFTTGGGELDDLSSWVIGYGTLGPLTAGMSIDQITEALSAEAGQTIETGRYDDFSGYCRQGALSSTGTTAHIGYLAESAGSNGPVDRFSISGPYEPSDGFTVNDLPRTAGGNSVGSTEADIRAEFGAMEERANPYVEGGKLLTTLGPGISGIVFVTDETGTVTQVVTGNVPQVYYSEGCA</sequence>
<proteinExistence type="predicted"/>
<dbReference type="RefSeq" id="WP_155841669.1">
    <property type="nucleotide sequence ID" value="NZ_BAAAIA010000008.1"/>
</dbReference>
<comment type="caution">
    <text evidence="2">The sequence shown here is derived from an EMBL/GenBank/DDBJ whole genome shotgun (WGS) entry which is preliminary data.</text>
</comment>
<keyword evidence="1" id="KW-0732">Signal</keyword>
<evidence type="ECO:0000313" key="3">
    <source>
        <dbReference type="Proteomes" id="UP000480122"/>
    </source>
</evidence>
<accession>A0A7C9HH69</accession>
<dbReference type="PROSITE" id="PS51257">
    <property type="entry name" value="PROKAR_LIPOPROTEIN"/>
    <property type="match status" value="1"/>
</dbReference>
<gene>
    <name evidence="2" type="ORF">GLX25_07225</name>
</gene>
<dbReference type="OrthoDB" id="4978239at2"/>
<feature type="signal peptide" evidence="1">
    <location>
        <begin position="1"/>
        <end position="25"/>
    </location>
</feature>
<dbReference type="AlphaFoldDB" id="A0A7C9HH69"/>
<evidence type="ECO:0000256" key="1">
    <source>
        <dbReference type="SAM" id="SignalP"/>
    </source>
</evidence>
<protein>
    <submittedName>
        <fullName evidence="2">Uncharacterized protein</fullName>
    </submittedName>
</protein>
<name>A0A7C9HH69_9MICO</name>
<feature type="chain" id="PRO_5028825680" evidence="1">
    <location>
        <begin position="26"/>
        <end position="639"/>
    </location>
</feature>
<dbReference type="EMBL" id="WODA01000012">
    <property type="protein sequence ID" value="MUN06907.1"/>
    <property type="molecule type" value="Genomic_DNA"/>
</dbReference>
<keyword evidence="3" id="KW-1185">Reference proteome</keyword>